<dbReference type="InterPro" id="IPR029063">
    <property type="entry name" value="SAM-dependent_MTases_sf"/>
</dbReference>
<keyword evidence="1 3" id="KW-0808">Transferase</keyword>
<dbReference type="AlphaFoldDB" id="A0A1H9U972"/>
<sequence length="199" mass="22201">MTHSKFMATYFDSRAQEWDRQQQADPMNRVKALSVAWLAGVGPSSSVLDVGCGTGVMVPGYLELGASRVVAIDVSPRMIQLACDRYGDEKRVEFHALDILDYEADEPFDAVVIYNAYPHFLDKERLVEKVASVLRPQGRVTVVHGLCREEINSHHGVVPEEVTTGLAPVAESAQVWRSHFVIDAMADTDHYFFFSGTLR</sequence>
<dbReference type="RefSeq" id="WP_092259064.1">
    <property type="nucleotide sequence ID" value="NZ_CP047199.1"/>
</dbReference>
<reference evidence="4" key="1">
    <citation type="submission" date="2016-10" db="EMBL/GenBank/DDBJ databases">
        <authorList>
            <person name="Varghese N."/>
            <person name="Submissions S."/>
        </authorList>
    </citation>
    <scope>NUCLEOTIDE SEQUENCE [LARGE SCALE GENOMIC DNA]</scope>
    <source>
        <strain evidence="4">DSM 20524</strain>
    </source>
</reference>
<accession>A0A1H9U972</accession>
<feature type="domain" description="Methyltransferase" evidence="2">
    <location>
        <begin position="47"/>
        <end position="138"/>
    </location>
</feature>
<dbReference type="STRING" id="1121357.SAMN05661109_01726"/>
<dbReference type="Gene3D" id="3.40.50.150">
    <property type="entry name" value="Vaccinia Virus protein VP39"/>
    <property type="match status" value="1"/>
</dbReference>
<keyword evidence="3" id="KW-0489">Methyltransferase</keyword>
<dbReference type="InterPro" id="IPR041698">
    <property type="entry name" value="Methyltransf_25"/>
</dbReference>
<evidence type="ECO:0000256" key="1">
    <source>
        <dbReference type="ARBA" id="ARBA00022679"/>
    </source>
</evidence>
<keyword evidence="4" id="KW-1185">Reference proteome</keyword>
<dbReference type="Proteomes" id="UP000198929">
    <property type="component" value="Unassembled WGS sequence"/>
</dbReference>
<dbReference type="EMBL" id="FOGQ01000007">
    <property type="protein sequence ID" value="SES05801.1"/>
    <property type="molecule type" value="Genomic_DNA"/>
</dbReference>
<gene>
    <name evidence="3" type="ORF">SAMN05661109_01726</name>
</gene>
<dbReference type="GO" id="GO:0008168">
    <property type="term" value="F:methyltransferase activity"/>
    <property type="evidence" value="ECO:0007669"/>
    <property type="project" value="UniProtKB-KW"/>
</dbReference>
<dbReference type="PANTHER" id="PTHR43861">
    <property type="entry name" value="TRANS-ACONITATE 2-METHYLTRANSFERASE-RELATED"/>
    <property type="match status" value="1"/>
</dbReference>
<dbReference type="SUPFAM" id="SSF53335">
    <property type="entry name" value="S-adenosyl-L-methionine-dependent methyltransferases"/>
    <property type="match status" value="1"/>
</dbReference>
<dbReference type="CDD" id="cd02440">
    <property type="entry name" value="AdoMet_MTases"/>
    <property type="match status" value="1"/>
</dbReference>
<evidence type="ECO:0000259" key="2">
    <source>
        <dbReference type="Pfam" id="PF13649"/>
    </source>
</evidence>
<protein>
    <submittedName>
        <fullName evidence="3">Demethylmenaquinone methyltransferase / 2-methoxy-6-polyprenyl-1,4-benzoquinol methylase</fullName>
    </submittedName>
</protein>
<evidence type="ECO:0000313" key="4">
    <source>
        <dbReference type="Proteomes" id="UP000198929"/>
    </source>
</evidence>
<evidence type="ECO:0000313" key="3">
    <source>
        <dbReference type="EMBL" id="SES05801.1"/>
    </source>
</evidence>
<dbReference type="Pfam" id="PF13649">
    <property type="entry name" value="Methyltransf_25"/>
    <property type="match status" value="1"/>
</dbReference>
<dbReference type="GO" id="GO:0032259">
    <property type="term" value="P:methylation"/>
    <property type="evidence" value="ECO:0007669"/>
    <property type="project" value="UniProtKB-KW"/>
</dbReference>
<name>A0A1H9U972_9CORY</name>
<proteinExistence type="predicted"/>
<organism evidence="3 4">
    <name type="scientific">Corynebacterium cystitidis DSM 20524</name>
    <dbReference type="NCBI Taxonomy" id="1121357"/>
    <lineage>
        <taxon>Bacteria</taxon>
        <taxon>Bacillati</taxon>
        <taxon>Actinomycetota</taxon>
        <taxon>Actinomycetes</taxon>
        <taxon>Mycobacteriales</taxon>
        <taxon>Corynebacteriaceae</taxon>
        <taxon>Corynebacterium</taxon>
    </lineage>
</organism>